<dbReference type="PANTHER" id="PTHR44846:SF1">
    <property type="entry name" value="MANNOSYL-D-GLYCERATE TRANSPORT_METABOLISM SYSTEM REPRESSOR MNGR-RELATED"/>
    <property type="match status" value="1"/>
</dbReference>
<dbReference type="Proteomes" id="UP001477870">
    <property type="component" value="Unassembled WGS sequence"/>
</dbReference>
<feature type="domain" description="HTH gntR-type" evidence="4">
    <location>
        <begin position="12"/>
        <end position="80"/>
    </location>
</feature>
<dbReference type="SUPFAM" id="SSF46785">
    <property type="entry name" value="Winged helix' DNA-binding domain"/>
    <property type="match status" value="1"/>
</dbReference>
<comment type="caution">
    <text evidence="5">The sequence shown here is derived from an EMBL/GenBank/DDBJ whole genome shotgun (WGS) entry which is preliminary data.</text>
</comment>
<keyword evidence="2" id="KW-0238">DNA-binding</keyword>
<dbReference type="Pfam" id="PF00392">
    <property type="entry name" value="GntR"/>
    <property type="match status" value="1"/>
</dbReference>
<sequence>MNVKALERRSGIAIWRQIADELRNEIATNLALKDSRLPSELTLAKRFDVNRHTVRAALNALAKEGIVESRQGQGTFVRRQTRISYPIGKRTRFSDGIGKQAQTTRGKLLSLSTEIATPEIASALQITAGSNVICLDALSEADGMPVSRSTSWFCAQRFPDIGAAYQTTGSITKALAHCGVDDYLRQSTEIEAHHATMNDTEYLQLSPGAIVLVTQAINSDTDGNPIQYSKTRFAADRVSLMIANEL</sequence>
<dbReference type="Gene3D" id="1.10.10.10">
    <property type="entry name" value="Winged helix-like DNA-binding domain superfamily/Winged helix DNA-binding domain"/>
    <property type="match status" value="1"/>
</dbReference>
<dbReference type="SUPFAM" id="SSF64288">
    <property type="entry name" value="Chorismate lyase-like"/>
    <property type="match status" value="1"/>
</dbReference>
<dbReference type="SMART" id="SM00866">
    <property type="entry name" value="UTRA"/>
    <property type="match status" value="1"/>
</dbReference>
<keyword evidence="6" id="KW-1185">Reference proteome</keyword>
<dbReference type="CDD" id="cd07377">
    <property type="entry name" value="WHTH_GntR"/>
    <property type="match status" value="1"/>
</dbReference>
<keyword evidence="1" id="KW-0805">Transcription regulation</keyword>
<evidence type="ECO:0000256" key="3">
    <source>
        <dbReference type="ARBA" id="ARBA00023163"/>
    </source>
</evidence>
<evidence type="ECO:0000256" key="2">
    <source>
        <dbReference type="ARBA" id="ARBA00023125"/>
    </source>
</evidence>
<dbReference type="NCBIfam" id="TIGR02325">
    <property type="entry name" value="C_P_lyase_phnF"/>
    <property type="match status" value="1"/>
</dbReference>
<gene>
    <name evidence="5" type="primary">phnF</name>
    <name evidence="5" type="ORF">WNY59_01055</name>
</gene>
<dbReference type="Gene3D" id="3.40.1410.10">
    <property type="entry name" value="Chorismate lyase-like"/>
    <property type="match status" value="1"/>
</dbReference>
<dbReference type="InterPro" id="IPR050679">
    <property type="entry name" value="Bact_HTH_transcr_reg"/>
</dbReference>
<evidence type="ECO:0000256" key="1">
    <source>
        <dbReference type="ARBA" id="ARBA00023015"/>
    </source>
</evidence>
<reference evidence="5 6" key="1">
    <citation type="submission" date="2024-03" db="EMBL/GenBank/DDBJ databases">
        <title>Community enrichment and isolation of bacterial strains for fucoidan degradation.</title>
        <authorList>
            <person name="Sichert A."/>
        </authorList>
    </citation>
    <scope>NUCLEOTIDE SEQUENCE [LARGE SCALE GENOMIC DNA]</scope>
    <source>
        <strain evidence="5 6">AS62</strain>
    </source>
</reference>
<evidence type="ECO:0000313" key="5">
    <source>
        <dbReference type="EMBL" id="MEM5500169.1"/>
    </source>
</evidence>
<organism evidence="5 6">
    <name type="scientific">Ahrensia kielensis</name>
    <dbReference type="NCBI Taxonomy" id="76980"/>
    <lineage>
        <taxon>Bacteria</taxon>
        <taxon>Pseudomonadati</taxon>
        <taxon>Pseudomonadota</taxon>
        <taxon>Alphaproteobacteria</taxon>
        <taxon>Hyphomicrobiales</taxon>
        <taxon>Ahrensiaceae</taxon>
        <taxon>Ahrensia</taxon>
    </lineage>
</organism>
<dbReference type="Pfam" id="PF07702">
    <property type="entry name" value="UTRA"/>
    <property type="match status" value="1"/>
</dbReference>
<proteinExistence type="predicted"/>
<accession>A0ABU9T220</accession>
<dbReference type="InterPro" id="IPR028978">
    <property type="entry name" value="Chorismate_lyase_/UTRA_dom_sf"/>
</dbReference>
<dbReference type="InterPro" id="IPR036390">
    <property type="entry name" value="WH_DNA-bd_sf"/>
</dbReference>
<dbReference type="PRINTS" id="PR00035">
    <property type="entry name" value="HTHGNTR"/>
</dbReference>
<dbReference type="RefSeq" id="WP_342846177.1">
    <property type="nucleotide sequence ID" value="NZ_JBBMQO010000001.1"/>
</dbReference>
<keyword evidence="3" id="KW-0804">Transcription</keyword>
<dbReference type="SMART" id="SM00345">
    <property type="entry name" value="HTH_GNTR"/>
    <property type="match status" value="1"/>
</dbReference>
<dbReference type="PANTHER" id="PTHR44846">
    <property type="entry name" value="MANNOSYL-D-GLYCERATE TRANSPORT/METABOLISM SYSTEM REPRESSOR MNGR-RELATED"/>
    <property type="match status" value="1"/>
</dbReference>
<dbReference type="InterPro" id="IPR011663">
    <property type="entry name" value="UTRA"/>
</dbReference>
<dbReference type="PROSITE" id="PS50949">
    <property type="entry name" value="HTH_GNTR"/>
    <property type="match status" value="1"/>
</dbReference>
<dbReference type="EMBL" id="JBBMQO010000001">
    <property type="protein sequence ID" value="MEM5500169.1"/>
    <property type="molecule type" value="Genomic_DNA"/>
</dbReference>
<dbReference type="InterPro" id="IPR000524">
    <property type="entry name" value="Tscrpt_reg_HTH_GntR"/>
</dbReference>
<evidence type="ECO:0000259" key="4">
    <source>
        <dbReference type="PROSITE" id="PS50949"/>
    </source>
</evidence>
<dbReference type="InterPro" id="IPR036388">
    <property type="entry name" value="WH-like_DNA-bd_sf"/>
</dbReference>
<evidence type="ECO:0000313" key="6">
    <source>
        <dbReference type="Proteomes" id="UP001477870"/>
    </source>
</evidence>
<dbReference type="InterPro" id="IPR012702">
    <property type="entry name" value="CP_lyase_PhnF"/>
</dbReference>
<name>A0ABU9T220_9HYPH</name>
<protein>
    <submittedName>
        <fullName evidence="5">Phosphonate metabolism transcriptional regulator PhnF</fullName>
    </submittedName>
</protein>